<evidence type="ECO:0000313" key="1">
    <source>
        <dbReference type="EMBL" id="RSN75736.1"/>
    </source>
</evidence>
<dbReference type="Proteomes" id="UP000316217">
    <property type="component" value="Unassembled WGS sequence"/>
</dbReference>
<comment type="caution">
    <text evidence="1">The sequence shown here is derived from an EMBL/GenBank/DDBJ whole genome shotgun (WGS) entry which is preliminary data.</text>
</comment>
<name>A0A429GPB5_9CREN</name>
<dbReference type="Gene3D" id="3.10.20.30">
    <property type="match status" value="1"/>
</dbReference>
<evidence type="ECO:0000313" key="4">
    <source>
        <dbReference type="Proteomes" id="UP000316217"/>
    </source>
</evidence>
<reference evidence="1 3" key="1">
    <citation type="submission" date="2018-10" db="EMBL/GenBank/DDBJ databases">
        <title>Co-occurring genomic capacity for anaerobic methane metabolism and dissimilatory sulfite reduction discovered in the Korarchaeota.</title>
        <authorList>
            <person name="Mckay L.J."/>
            <person name="Dlakic M."/>
            <person name="Fields M.W."/>
            <person name="Delmont T.O."/>
            <person name="Eren A.M."/>
            <person name="Jay Z.J."/>
            <person name="Klingelsmith K.B."/>
            <person name="Rusch D.B."/>
            <person name="Inskeep W.P."/>
        </authorList>
    </citation>
    <scope>NUCLEOTIDE SEQUENCE [LARGE SCALE GENOMIC DNA]</scope>
    <source>
        <strain evidence="1 3">MDKW</strain>
    </source>
</reference>
<dbReference type="PANTHER" id="PTHR38031:SF1">
    <property type="entry name" value="SULFUR CARRIER PROTEIN CYSO"/>
    <property type="match status" value="1"/>
</dbReference>
<dbReference type="InterPro" id="IPR052045">
    <property type="entry name" value="Sulfur_Carrier/Prot_Modifier"/>
</dbReference>
<dbReference type="Proteomes" id="UP000277582">
    <property type="component" value="Unassembled WGS sequence"/>
</dbReference>
<protein>
    <submittedName>
        <fullName evidence="1">MoaD/ThiS family protein</fullName>
    </submittedName>
</protein>
<keyword evidence="3" id="KW-1185">Reference proteome</keyword>
<reference evidence="2 4" key="2">
    <citation type="journal article" date="2019" name="Nat. Microbiol.">
        <title>Wide diversity of methane and short-chain alkane metabolisms in uncultured archaea.</title>
        <authorList>
            <person name="Borrel G."/>
            <person name="Adam P.S."/>
            <person name="McKay L.J."/>
            <person name="Chen L.X."/>
            <person name="Sierra-Garcia I.N."/>
            <person name="Sieber C.M."/>
            <person name="Letourneur Q."/>
            <person name="Ghozlane A."/>
            <person name="Andersen G.L."/>
            <person name="Li W.J."/>
            <person name="Hallam S.J."/>
            <person name="Muyzer G."/>
            <person name="de Oliveira V.M."/>
            <person name="Inskeep W.P."/>
            <person name="Banfield J.F."/>
            <person name="Gribaldo S."/>
        </authorList>
    </citation>
    <scope>NUCLEOTIDE SEQUENCE [LARGE SCALE GENOMIC DNA]</scope>
    <source>
        <strain evidence="2">NM4</strain>
    </source>
</reference>
<proteinExistence type="predicted"/>
<sequence length="88" mass="10325">MMSVEVRVYVTLREKLGWKSKMVGLKRERMKFSELLDELKDLKKVLEDFGYENFMILLNGRNIRLLNWLDTEIKEGDFIDIFPPAGGG</sequence>
<gene>
    <name evidence="1" type="ORF">D6D85_05745</name>
    <name evidence="2" type="ORF">EF810_03550</name>
</gene>
<dbReference type="OrthoDB" id="98357at2157"/>
<dbReference type="PANTHER" id="PTHR38031">
    <property type="entry name" value="SULFUR CARRIER PROTEIN SLR0821-RELATED"/>
    <property type="match status" value="1"/>
</dbReference>
<evidence type="ECO:0000313" key="3">
    <source>
        <dbReference type="Proteomes" id="UP000277582"/>
    </source>
</evidence>
<dbReference type="InterPro" id="IPR016155">
    <property type="entry name" value="Mopterin_synth/thiamin_S_b"/>
</dbReference>
<dbReference type="CDD" id="cd17505">
    <property type="entry name" value="Ubl_SAMP1_like"/>
    <property type="match status" value="1"/>
</dbReference>
<dbReference type="SUPFAM" id="SSF54285">
    <property type="entry name" value="MoaD/ThiS"/>
    <property type="match status" value="1"/>
</dbReference>
<accession>A0A429GPB5</accession>
<dbReference type="EMBL" id="RXII01000054">
    <property type="protein sequence ID" value="RZN62110.1"/>
    <property type="molecule type" value="Genomic_DNA"/>
</dbReference>
<organism evidence="1 3">
    <name type="scientific">Candidatus Methanodesulfokora washburnensis</name>
    <dbReference type="NCBI Taxonomy" id="2478471"/>
    <lineage>
        <taxon>Archaea</taxon>
        <taxon>Thermoproteota</taxon>
        <taxon>Candidatus Korarchaeia</taxon>
        <taxon>Candidatus Korarchaeia incertae sedis</taxon>
        <taxon>Candidatus Methanodesulfokora</taxon>
    </lineage>
</organism>
<dbReference type="EMBL" id="RCOS01000070">
    <property type="protein sequence ID" value="RSN75736.1"/>
    <property type="molecule type" value="Genomic_DNA"/>
</dbReference>
<evidence type="ECO:0000313" key="2">
    <source>
        <dbReference type="EMBL" id="RZN62110.1"/>
    </source>
</evidence>
<dbReference type="AlphaFoldDB" id="A0A429GPB5"/>
<dbReference type="Pfam" id="PF02597">
    <property type="entry name" value="ThiS"/>
    <property type="match status" value="1"/>
</dbReference>
<dbReference type="InterPro" id="IPR012675">
    <property type="entry name" value="Beta-grasp_dom_sf"/>
</dbReference>
<dbReference type="InterPro" id="IPR003749">
    <property type="entry name" value="ThiS/MoaD-like"/>
</dbReference>